<dbReference type="Gene3D" id="1.20.1250.20">
    <property type="entry name" value="MFS general substrate transporter like domains"/>
    <property type="match status" value="1"/>
</dbReference>
<evidence type="ECO:0000313" key="6">
    <source>
        <dbReference type="EMBL" id="SHJ89976.1"/>
    </source>
</evidence>
<evidence type="ECO:0000313" key="7">
    <source>
        <dbReference type="Proteomes" id="UP000184498"/>
    </source>
</evidence>
<dbReference type="InterPro" id="IPR036259">
    <property type="entry name" value="MFS_trans_sf"/>
</dbReference>
<dbReference type="AlphaFoldDB" id="A0A1M6N2S7"/>
<keyword evidence="4" id="KW-1003">Cell membrane</keyword>
<feature type="transmembrane region" description="Helical" evidence="4">
    <location>
        <begin position="342"/>
        <end position="360"/>
    </location>
</feature>
<dbReference type="RefSeq" id="WP_072995844.1">
    <property type="nucleotide sequence ID" value="NZ_FRAM01000001.1"/>
</dbReference>
<feature type="domain" description="Major facilitator superfamily (MFS) profile" evidence="5">
    <location>
        <begin position="214"/>
        <end position="396"/>
    </location>
</feature>
<evidence type="ECO:0000256" key="2">
    <source>
        <dbReference type="ARBA" id="ARBA00022989"/>
    </source>
</evidence>
<dbReference type="GO" id="GO:0005886">
    <property type="term" value="C:plasma membrane"/>
    <property type="evidence" value="ECO:0007669"/>
    <property type="project" value="UniProtKB-SubCell"/>
</dbReference>
<feature type="transmembrane region" description="Helical" evidence="4">
    <location>
        <begin position="309"/>
        <end position="330"/>
    </location>
</feature>
<feature type="transmembrane region" description="Helical" evidence="4">
    <location>
        <begin position="220"/>
        <end position="244"/>
    </location>
</feature>
<accession>A0A1M6N2S7</accession>
<dbReference type="EMBL" id="FRAM01000001">
    <property type="protein sequence ID" value="SHJ89976.1"/>
    <property type="molecule type" value="Genomic_DNA"/>
</dbReference>
<dbReference type="GO" id="GO:0022857">
    <property type="term" value="F:transmembrane transporter activity"/>
    <property type="evidence" value="ECO:0007669"/>
    <property type="project" value="UniProtKB-UniRule"/>
</dbReference>
<keyword evidence="4" id="KW-0813">Transport</keyword>
<feature type="transmembrane region" description="Helical" evidence="4">
    <location>
        <begin position="250"/>
        <end position="271"/>
    </location>
</feature>
<comment type="subcellular location">
    <subcellularLocation>
        <location evidence="4">Cell membrane</location>
        <topology evidence="4">Multi-pass membrane protein</topology>
    </subcellularLocation>
</comment>
<protein>
    <recommendedName>
        <fullName evidence="4">Uncharacterized MFS-type transporter SAMN05444371_0142</fullName>
    </recommendedName>
</protein>
<keyword evidence="2 4" id="KW-1133">Transmembrane helix</keyword>
<feature type="transmembrane region" description="Helical" evidence="4">
    <location>
        <begin position="148"/>
        <end position="169"/>
    </location>
</feature>
<feature type="transmembrane region" description="Helical" evidence="4">
    <location>
        <begin position="372"/>
        <end position="390"/>
    </location>
</feature>
<reference evidence="7" key="1">
    <citation type="submission" date="2016-11" db="EMBL/GenBank/DDBJ databases">
        <authorList>
            <person name="Varghese N."/>
            <person name="Submissions S."/>
        </authorList>
    </citation>
    <scope>NUCLEOTIDE SEQUENCE [LARGE SCALE GENOMIC DNA]</scope>
    <source>
        <strain evidence="7">DSM 18016</strain>
    </source>
</reference>
<dbReference type="PANTHER" id="PTHR23531">
    <property type="entry name" value="QUINOLENE RESISTANCE PROTEIN NORA"/>
    <property type="match status" value="1"/>
</dbReference>
<dbReference type="OrthoDB" id="322544at2"/>
<sequence length="396" mass="42285">MDATIDNSKSRSTSLISYVIFTFIGYLIIGLSLSVLPVFIHQDLGFSMLIAGMVISLQYVMTFLMRAYSGKIVDNHGPKPAVLASMFGFSMTGIVLIAAYYFKFSPIVSLGLLIITRLFTGSAEGMIGASPINWAIMSLGKQHMAKIISYNGVACYSALALGASLGVTIVKHFDFYGLGALIFILGILGYLFARGKDNISCQKTEGEDERKSFWKVLAKVAPYGFGLALGGLGFATISTFITLYYDYHHWQNGALCLSVFGILFVVSRLMFSHAINKYGGLNVAIVSLAVETLGLTIICLATHPYLALIGAGITGLGFSLIFPALGVMAMKTVPSSNQGSALAGYGLFIDISLGITGPLIGGVADSFGLNYIFPFSIGIVMLGLVLACYLKVNQSK</sequence>
<feature type="transmembrane region" description="Helical" evidence="4">
    <location>
        <begin position="114"/>
        <end position="136"/>
    </location>
</feature>
<dbReference type="PROSITE" id="PS50850">
    <property type="entry name" value="MFS"/>
    <property type="match status" value="1"/>
</dbReference>
<keyword evidence="3 4" id="KW-0472">Membrane</keyword>
<feature type="transmembrane region" description="Helical" evidence="4">
    <location>
        <begin position="81"/>
        <end position="102"/>
    </location>
</feature>
<proteinExistence type="inferred from homology"/>
<evidence type="ECO:0000256" key="1">
    <source>
        <dbReference type="ARBA" id="ARBA00022692"/>
    </source>
</evidence>
<evidence type="ECO:0000256" key="3">
    <source>
        <dbReference type="ARBA" id="ARBA00023136"/>
    </source>
</evidence>
<dbReference type="SUPFAM" id="SSF103473">
    <property type="entry name" value="MFS general substrate transporter"/>
    <property type="match status" value="1"/>
</dbReference>
<feature type="transmembrane region" description="Helical" evidence="4">
    <location>
        <begin position="15"/>
        <end position="40"/>
    </location>
</feature>
<keyword evidence="7" id="KW-1185">Reference proteome</keyword>
<feature type="transmembrane region" description="Helical" evidence="4">
    <location>
        <begin position="283"/>
        <end position="303"/>
    </location>
</feature>
<dbReference type="NCBIfam" id="NF003477">
    <property type="entry name" value="PRK05122.1"/>
    <property type="match status" value="1"/>
</dbReference>
<dbReference type="InterPro" id="IPR011701">
    <property type="entry name" value="MFS"/>
</dbReference>
<name>A0A1M6N2S7_9FLAO</name>
<dbReference type="InterPro" id="IPR020846">
    <property type="entry name" value="MFS_dom"/>
</dbReference>
<comment type="similarity">
    <text evidence="4">Belongs to the major facilitator superfamily. YhhS family.</text>
</comment>
<evidence type="ECO:0000256" key="4">
    <source>
        <dbReference type="HAMAP-Rule" id="MF_01118"/>
    </source>
</evidence>
<dbReference type="STRING" id="216903.SAMN05444371_0142"/>
<organism evidence="6 7">
    <name type="scientific">Epilithonimonas mollis</name>
    <dbReference type="NCBI Taxonomy" id="216903"/>
    <lineage>
        <taxon>Bacteria</taxon>
        <taxon>Pseudomonadati</taxon>
        <taxon>Bacteroidota</taxon>
        <taxon>Flavobacteriia</taxon>
        <taxon>Flavobacteriales</taxon>
        <taxon>Weeksellaceae</taxon>
        <taxon>Chryseobacterium group</taxon>
        <taxon>Epilithonimonas</taxon>
    </lineage>
</organism>
<dbReference type="HAMAP" id="MF_01118">
    <property type="entry name" value="MFS_YhhS"/>
    <property type="match status" value="1"/>
</dbReference>
<dbReference type="Pfam" id="PF07690">
    <property type="entry name" value="MFS_1"/>
    <property type="match status" value="1"/>
</dbReference>
<gene>
    <name evidence="6" type="ORF">SAMN05444371_0142</name>
</gene>
<dbReference type="InterPro" id="IPR052714">
    <property type="entry name" value="MFS_Exporter"/>
</dbReference>
<evidence type="ECO:0000259" key="5">
    <source>
        <dbReference type="PROSITE" id="PS50850"/>
    </source>
</evidence>
<dbReference type="InterPro" id="IPR023008">
    <property type="entry name" value="MFS_YhhS-like"/>
</dbReference>
<feature type="transmembrane region" description="Helical" evidence="4">
    <location>
        <begin position="46"/>
        <end position="69"/>
    </location>
</feature>
<dbReference type="PANTHER" id="PTHR23531:SF1">
    <property type="entry name" value="QUINOLENE RESISTANCE PROTEIN NORA"/>
    <property type="match status" value="1"/>
</dbReference>
<feature type="transmembrane region" description="Helical" evidence="4">
    <location>
        <begin position="175"/>
        <end position="193"/>
    </location>
</feature>
<keyword evidence="1 4" id="KW-0812">Transmembrane</keyword>
<dbReference type="Proteomes" id="UP000184498">
    <property type="component" value="Unassembled WGS sequence"/>
</dbReference>